<protein>
    <submittedName>
        <fullName evidence="4">ABC transporter substrate-binding protein</fullName>
    </submittedName>
</protein>
<keyword evidence="5" id="KW-1185">Reference proteome</keyword>
<evidence type="ECO:0000313" key="4">
    <source>
        <dbReference type="EMBL" id="MFC7153328.1"/>
    </source>
</evidence>
<evidence type="ECO:0000313" key="5">
    <source>
        <dbReference type="Proteomes" id="UP001596378"/>
    </source>
</evidence>
<gene>
    <name evidence="4" type="ORF">ACFQMJ_32795</name>
</gene>
<feature type="chain" id="PRO_5047422313" evidence="3">
    <location>
        <begin position="22"/>
        <end position="438"/>
    </location>
</feature>
<dbReference type="Pfam" id="PF01547">
    <property type="entry name" value="SBP_bac_1"/>
    <property type="match status" value="1"/>
</dbReference>
<keyword evidence="2" id="KW-0813">Transport</keyword>
<sequence>MKKKSRFVSLCAALALTTTLAACGGGDNGNESAAPSGSGESGQQDIKLKFVSWWSYLKPEHLQVFEEENPGIRIDYEYVPPGDSYFNKIKALSASNELPDVFATQDANFDSLAKAGEILDLTEALGTPAYDKEASWRDTINPVLMSSLANQLSAEADAANHAWGIPFGAVSVVVVYNKTMFDELGISAPTTWEQFEQNNEKIKAAGNIPMSFNGKLGWNKWWYEYLLDQTIRDVKPEDYASGAAKLTDPGVVEAFDKIKQMWDDGVFDPGGFTNGPEETQALFVQQKLAQYMVVPENFVKYLTENIPEGIEIGAYALPGYKGLTPNRAIGGASNVAVVSAKSTHQEAAIKFAKFLTSEKLYQLLSSENVVPSTIGYQPPEGDLIMGAFAEAIEGGFTEPHIPSGPNSEQTLKDAMAQILLNNVPTADALAEAQKKIDK</sequence>
<reference evidence="5" key="1">
    <citation type="journal article" date="2019" name="Int. J. Syst. Evol. Microbiol.">
        <title>The Global Catalogue of Microorganisms (GCM) 10K type strain sequencing project: providing services to taxonomists for standard genome sequencing and annotation.</title>
        <authorList>
            <consortium name="The Broad Institute Genomics Platform"/>
            <consortium name="The Broad Institute Genome Sequencing Center for Infectious Disease"/>
            <person name="Wu L."/>
            <person name="Ma J."/>
        </authorList>
    </citation>
    <scope>NUCLEOTIDE SEQUENCE [LARGE SCALE GENOMIC DNA]</scope>
    <source>
        <strain evidence="5">KCTC 12907</strain>
    </source>
</reference>
<accession>A0ABW2FNI7</accession>
<dbReference type="PANTHER" id="PTHR43649:SF29">
    <property type="entry name" value="OSMOPROTECTIVE COMPOUNDS-BINDING PROTEIN GGTB"/>
    <property type="match status" value="1"/>
</dbReference>
<dbReference type="PROSITE" id="PS51257">
    <property type="entry name" value="PROKAR_LIPOPROTEIN"/>
    <property type="match status" value="1"/>
</dbReference>
<proteinExistence type="inferred from homology"/>
<dbReference type="Proteomes" id="UP001596378">
    <property type="component" value="Unassembled WGS sequence"/>
</dbReference>
<dbReference type="PANTHER" id="PTHR43649">
    <property type="entry name" value="ARABINOSE-BINDING PROTEIN-RELATED"/>
    <property type="match status" value="1"/>
</dbReference>
<dbReference type="InterPro" id="IPR006059">
    <property type="entry name" value="SBP"/>
</dbReference>
<comment type="caution">
    <text evidence="4">The sequence shown here is derived from an EMBL/GenBank/DDBJ whole genome shotgun (WGS) entry which is preliminary data.</text>
</comment>
<comment type="similarity">
    <text evidence="1">Belongs to the bacterial solute-binding protein 1 family.</text>
</comment>
<organism evidence="4 5">
    <name type="scientific">Cohnella cellulosilytica</name>
    <dbReference type="NCBI Taxonomy" id="986710"/>
    <lineage>
        <taxon>Bacteria</taxon>
        <taxon>Bacillati</taxon>
        <taxon>Bacillota</taxon>
        <taxon>Bacilli</taxon>
        <taxon>Bacillales</taxon>
        <taxon>Paenibacillaceae</taxon>
        <taxon>Cohnella</taxon>
    </lineage>
</organism>
<dbReference type="SUPFAM" id="SSF53850">
    <property type="entry name" value="Periplasmic binding protein-like II"/>
    <property type="match status" value="1"/>
</dbReference>
<feature type="signal peptide" evidence="3">
    <location>
        <begin position="1"/>
        <end position="21"/>
    </location>
</feature>
<dbReference type="EMBL" id="JBHTAI010000033">
    <property type="protein sequence ID" value="MFC7153328.1"/>
    <property type="molecule type" value="Genomic_DNA"/>
</dbReference>
<evidence type="ECO:0000256" key="2">
    <source>
        <dbReference type="ARBA" id="ARBA00022448"/>
    </source>
</evidence>
<name>A0ABW2FNI7_9BACL</name>
<evidence type="ECO:0000256" key="1">
    <source>
        <dbReference type="ARBA" id="ARBA00008520"/>
    </source>
</evidence>
<dbReference type="RefSeq" id="WP_378052391.1">
    <property type="nucleotide sequence ID" value="NZ_JBHMDN010000048.1"/>
</dbReference>
<evidence type="ECO:0000256" key="3">
    <source>
        <dbReference type="SAM" id="SignalP"/>
    </source>
</evidence>
<dbReference type="Gene3D" id="3.40.190.10">
    <property type="entry name" value="Periplasmic binding protein-like II"/>
    <property type="match status" value="1"/>
</dbReference>
<dbReference type="InterPro" id="IPR050490">
    <property type="entry name" value="Bact_solute-bd_prot1"/>
</dbReference>
<keyword evidence="3" id="KW-0732">Signal</keyword>